<keyword evidence="3" id="KW-1185">Reference proteome</keyword>
<dbReference type="RefSeq" id="XP_003033271.1">
    <property type="nucleotide sequence ID" value="XM_003033225.1"/>
</dbReference>
<organism evidence="3">
    <name type="scientific">Schizophyllum commune (strain H4-8 / FGSC 9210)</name>
    <name type="common">Split gill fungus</name>
    <dbReference type="NCBI Taxonomy" id="578458"/>
    <lineage>
        <taxon>Eukaryota</taxon>
        <taxon>Fungi</taxon>
        <taxon>Dikarya</taxon>
        <taxon>Basidiomycota</taxon>
        <taxon>Agaricomycotina</taxon>
        <taxon>Agaricomycetes</taxon>
        <taxon>Agaricomycetidae</taxon>
        <taxon>Agaricales</taxon>
        <taxon>Schizophyllaceae</taxon>
        <taxon>Schizophyllum</taxon>
    </lineage>
</organism>
<protein>
    <recommendedName>
        <fullName evidence="4">Oxidoreductase AflY</fullName>
    </recommendedName>
</protein>
<dbReference type="VEuPathDB" id="FungiDB:SCHCODRAFT_02699022"/>
<dbReference type="GeneID" id="9595541"/>
<dbReference type="InParanoid" id="D8Q0L1"/>
<dbReference type="Pfam" id="PF14027">
    <property type="entry name" value="Questin_oxidase"/>
    <property type="match status" value="1"/>
</dbReference>
<dbReference type="AlphaFoldDB" id="D8Q0L1"/>
<dbReference type="KEGG" id="scm:SCHCO_02699022"/>
<dbReference type="OMA" id="WLKIARM"/>
<sequence>MSTTVHPFRTNPPLRKGLVNVPGVTPSAAKATQENLLADYEKHHCYFNNKGFHNHLSHHLLSAYDLGASASLLQDIYEVESASQRPLVQAPEDKIPPLTEENWTSALGQEEAYATYLKFFGEQISLHGAQSTIERYIFSPAANGNGTVMLARFVSGLLHPWIQTGFGVEFKQDYLTAMGLALAAVHVPDCPVEYLADLPSGDPSVSFTTKPSATLNELFNDLYASDVLNPGPHNKDPTYVATLQRIDEFFSDSVRSRAILDLANRWTFPLTEDAAAFTSDLQHKMKEVIVQGTLLLAGTGLRRDAQGRPPLVDFHLMHLVTAGTFIRPLLAVAREPMYQARLLHILVRMMLVTTIMRGRPRPDIEALYARPATLDYEDDKLLGGPRSDANGTVKVHDSCLPSPGGWPTIIDNAIHHPEPHVSKVARSLYYGAQLYETERDLGVPGVDGSVFLRAATVMLDGLGWVSKGEEKRGWDHSGLGWDEAWADSKGYVAVSMK</sequence>
<gene>
    <name evidence="2" type="ORF">SCHCODRAFT_54738</name>
</gene>
<proteinExistence type="predicted"/>
<accession>D8Q0L1</accession>
<dbReference type="PANTHER" id="PTHR35870:SF1">
    <property type="entry name" value="PROTEIN, PUTATIVE (AFU_ORTHOLOGUE AFUA_5G03330)-RELATED"/>
    <property type="match status" value="1"/>
</dbReference>
<evidence type="ECO:0000313" key="3">
    <source>
        <dbReference type="Proteomes" id="UP000007431"/>
    </source>
</evidence>
<dbReference type="PANTHER" id="PTHR35870">
    <property type="entry name" value="PROTEIN, PUTATIVE (AFU_ORTHOLOGUE AFUA_5G03330)-RELATED"/>
    <property type="match status" value="1"/>
</dbReference>
<name>D8Q0L1_SCHCM</name>
<dbReference type="HOGENOM" id="CLU_019145_1_0_1"/>
<dbReference type="GO" id="GO:0016491">
    <property type="term" value="F:oxidoreductase activity"/>
    <property type="evidence" value="ECO:0007669"/>
    <property type="project" value="UniProtKB-KW"/>
</dbReference>
<evidence type="ECO:0000313" key="2">
    <source>
        <dbReference type="EMBL" id="EFI98368.1"/>
    </source>
</evidence>
<dbReference type="eggNOG" id="ENOG502S69W">
    <property type="taxonomic scope" value="Eukaryota"/>
</dbReference>
<dbReference type="InterPro" id="IPR025337">
    <property type="entry name" value="Questin_oxidase-like"/>
</dbReference>
<reference evidence="2 3" key="1">
    <citation type="journal article" date="2010" name="Nat. Biotechnol.">
        <title>Genome sequence of the model mushroom Schizophyllum commune.</title>
        <authorList>
            <person name="Ohm R.A."/>
            <person name="de Jong J.F."/>
            <person name="Lugones L.G."/>
            <person name="Aerts A."/>
            <person name="Kothe E."/>
            <person name="Stajich J.E."/>
            <person name="de Vries R.P."/>
            <person name="Record E."/>
            <person name="Levasseur A."/>
            <person name="Baker S.E."/>
            <person name="Bartholomew K.A."/>
            <person name="Coutinho P.M."/>
            <person name="Erdmann S."/>
            <person name="Fowler T.J."/>
            <person name="Gathman A.C."/>
            <person name="Lombard V."/>
            <person name="Henrissat B."/>
            <person name="Knabe N."/>
            <person name="Kuees U."/>
            <person name="Lilly W.W."/>
            <person name="Lindquist E."/>
            <person name="Lucas S."/>
            <person name="Magnuson J.K."/>
            <person name="Piumi F."/>
            <person name="Raudaskoski M."/>
            <person name="Salamov A."/>
            <person name="Schmutz J."/>
            <person name="Schwarze F.W.M.R."/>
            <person name="vanKuyk P.A."/>
            <person name="Horton J.S."/>
            <person name="Grigoriev I.V."/>
            <person name="Woesten H.A.B."/>
        </authorList>
    </citation>
    <scope>NUCLEOTIDE SEQUENCE [LARGE SCALE GENOMIC DNA]</scope>
    <source>
        <strain evidence="3">H4-8 / FGSC 9210</strain>
    </source>
</reference>
<dbReference type="Proteomes" id="UP000007431">
    <property type="component" value="Unassembled WGS sequence"/>
</dbReference>
<evidence type="ECO:0008006" key="4">
    <source>
        <dbReference type="Google" id="ProtNLM"/>
    </source>
</evidence>
<keyword evidence="1" id="KW-0560">Oxidoreductase</keyword>
<dbReference type="OrthoDB" id="10004862at2759"/>
<evidence type="ECO:0000256" key="1">
    <source>
        <dbReference type="ARBA" id="ARBA00023002"/>
    </source>
</evidence>
<dbReference type="EMBL" id="GL377305">
    <property type="protein sequence ID" value="EFI98368.1"/>
    <property type="molecule type" value="Genomic_DNA"/>
</dbReference>